<dbReference type="Pfam" id="PF01380">
    <property type="entry name" value="SIS"/>
    <property type="match status" value="1"/>
</dbReference>
<evidence type="ECO:0000256" key="1">
    <source>
        <dbReference type="ARBA" id="ARBA00009235"/>
    </source>
</evidence>
<dbReference type="PANTHER" id="PTHR43443">
    <property type="entry name" value="3-HEXULOSE-6-PHOSPHATE ISOMERASE"/>
    <property type="match status" value="1"/>
</dbReference>
<dbReference type="PANTHER" id="PTHR43443:SF1">
    <property type="entry name" value="3-HEXULOSE-6-PHOSPHATE ISOMERASE"/>
    <property type="match status" value="1"/>
</dbReference>
<dbReference type="AlphaFoldDB" id="A0A916WDI8"/>
<dbReference type="RefSeq" id="WP_188386140.1">
    <property type="nucleotide sequence ID" value="NZ_BMEY01000028.1"/>
</dbReference>
<sequence>MKEIIKAVATEISTVLERVKEEEVVQLHDELTTANRVFIAGTGRSGLIGKVFGMRLMHKGYDVFIVGETTTPSIGSGDLLLLISGSGNTGTLVNFANKAKETGAKVALVTTAADSKIGKVSDCVVTIPAATKKRNPEEPTTIQPLGSQFDQSAHLLLDALIVYNMEKSGDQDHEKLKGRHANLE</sequence>
<organism evidence="3 4">
    <name type="scientific">Ornithinibacillus halotolerans</name>
    <dbReference type="NCBI Taxonomy" id="1274357"/>
    <lineage>
        <taxon>Bacteria</taxon>
        <taxon>Bacillati</taxon>
        <taxon>Bacillota</taxon>
        <taxon>Bacilli</taxon>
        <taxon>Bacillales</taxon>
        <taxon>Bacillaceae</taxon>
        <taxon>Ornithinibacillus</taxon>
    </lineage>
</organism>
<comment type="similarity">
    <text evidence="1">Belongs to the SIS family. PHI subfamily.</text>
</comment>
<reference evidence="3" key="1">
    <citation type="journal article" date="2014" name="Int. J. Syst. Evol. Microbiol.">
        <title>Complete genome sequence of Corynebacterium casei LMG S-19264T (=DSM 44701T), isolated from a smear-ripened cheese.</title>
        <authorList>
            <consortium name="US DOE Joint Genome Institute (JGI-PGF)"/>
            <person name="Walter F."/>
            <person name="Albersmeier A."/>
            <person name="Kalinowski J."/>
            <person name="Ruckert C."/>
        </authorList>
    </citation>
    <scope>NUCLEOTIDE SEQUENCE</scope>
    <source>
        <strain evidence="3">CGMCC 1.12408</strain>
    </source>
</reference>
<dbReference type="InterPro" id="IPR046348">
    <property type="entry name" value="SIS_dom_sf"/>
</dbReference>
<evidence type="ECO:0000313" key="3">
    <source>
        <dbReference type="EMBL" id="GGA90907.1"/>
    </source>
</evidence>
<name>A0A916WDI8_9BACI</name>
<evidence type="ECO:0000313" key="4">
    <source>
        <dbReference type="Proteomes" id="UP000613512"/>
    </source>
</evidence>
<reference evidence="3" key="2">
    <citation type="submission" date="2020-09" db="EMBL/GenBank/DDBJ databases">
        <authorList>
            <person name="Sun Q."/>
            <person name="Zhou Y."/>
        </authorList>
    </citation>
    <scope>NUCLEOTIDE SEQUENCE</scope>
    <source>
        <strain evidence="3">CGMCC 1.12408</strain>
    </source>
</reference>
<dbReference type="Proteomes" id="UP000613512">
    <property type="component" value="Unassembled WGS sequence"/>
</dbReference>
<accession>A0A916WDI8</accession>
<protein>
    <recommendedName>
        <fullName evidence="2">SIS domain-containing protein</fullName>
    </recommendedName>
</protein>
<dbReference type="PROSITE" id="PS51464">
    <property type="entry name" value="SIS"/>
    <property type="match status" value="1"/>
</dbReference>
<dbReference type="Gene3D" id="3.40.50.10490">
    <property type="entry name" value="Glucose-6-phosphate isomerase like protein, domain 1"/>
    <property type="match status" value="1"/>
</dbReference>
<dbReference type="CDD" id="cd05005">
    <property type="entry name" value="SIS_PHI"/>
    <property type="match status" value="1"/>
</dbReference>
<dbReference type="InterPro" id="IPR017552">
    <property type="entry name" value="PHI/rmpB"/>
</dbReference>
<dbReference type="InterPro" id="IPR001347">
    <property type="entry name" value="SIS_dom"/>
</dbReference>
<evidence type="ECO:0000259" key="2">
    <source>
        <dbReference type="PROSITE" id="PS51464"/>
    </source>
</evidence>
<dbReference type="GO" id="GO:0016853">
    <property type="term" value="F:isomerase activity"/>
    <property type="evidence" value="ECO:0007669"/>
    <property type="project" value="InterPro"/>
</dbReference>
<gene>
    <name evidence="3" type="ORF">GCM10008025_36780</name>
</gene>
<comment type="caution">
    <text evidence="3">The sequence shown here is derived from an EMBL/GenBank/DDBJ whole genome shotgun (WGS) entry which is preliminary data.</text>
</comment>
<dbReference type="SUPFAM" id="SSF53697">
    <property type="entry name" value="SIS domain"/>
    <property type="match status" value="1"/>
</dbReference>
<dbReference type="GO" id="GO:1901135">
    <property type="term" value="P:carbohydrate derivative metabolic process"/>
    <property type="evidence" value="ECO:0007669"/>
    <property type="project" value="InterPro"/>
</dbReference>
<dbReference type="NCBIfam" id="TIGR03127">
    <property type="entry name" value="RuMP_HxlB"/>
    <property type="match status" value="1"/>
</dbReference>
<dbReference type="EMBL" id="BMEY01000028">
    <property type="protein sequence ID" value="GGA90907.1"/>
    <property type="molecule type" value="Genomic_DNA"/>
</dbReference>
<feature type="domain" description="SIS" evidence="2">
    <location>
        <begin position="27"/>
        <end position="170"/>
    </location>
</feature>
<keyword evidence="4" id="KW-1185">Reference proteome</keyword>
<dbReference type="GO" id="GO:0097367">
    <property type="term" value="F:carbohydrate derivative binding"/>
    <property type="evidence" value="ECO:0007669"/>
    <property type="project" value="InterPro"/>
</dbReference>
<proteinExistence type="inferred from homology"/>